<organism evidence="2 3">
    <name type="scientific">Rhodoplanes tepidamans</name>
    <name type="common">Rhodoplanes cryptolactis</name>
    <dbReference type="NCBI Taxonomy" id="200616"/>
    <lineage>
        <taxon>Bacteria</taxon>
        <taxon>Pseudomonadati</taxon>
        <taxon>Pseudomonadota</taxon>
        <taxon>Alphaproteobacteria</taxon>
        <taxon>Hyphomicrobiales</taxon>
        <taxon>Nitrobacteraceae</taxon>
        <taxon>Rhodoplanes</taxon>
    </lineage>
</organism>
<sequence length="192" mass="20940">MSDPASFVVVTGGPGSGKSTLIDALEEAGFARSVEAGRAVIQDQVAIDGPALPWRDPEAFAEAMLALEMRSHHAARAMPGPVVFDRGVPDVIGYLRMLGRTVPPHMDRAARHFRYARLVLVAPPWPAIFTRDAERKQDFDEAVRTFEAMVATWRDYGYELCMLPLAPVAERVRFVRGVLARQGPLADGAANG</sequence>
<dbReference type="Gene3D" id="3.40.50.300">
    <property type="entry name" value="P-loop containing nucleotide triphosphate hydrolases"/>
    <property type="match status" value="1"/>
</dbReference>
<name>A0ABT5JGI3_RHOTP</name>
<reference evidence="2" key="1">
    <citation type="journal article" date="2023" name="Microbiol Resour">
        <title>Genome Sequences of Rhodoplanes serenus and Two Thermotolerant Strains, Rhodoplanes tepidamans and 'Rhodoplanes cryptolactis,' Further Refine the Genus.</title>
        <authorList>
            <person name="Rayyan A.A."/>
            <person name="Kyndt J.A."/>
        </authorList>
    </citation>
    <scope>NUCLEOTIDE SEQUENCE</scope>
    <source>
        <strain evidence="2">DSM 9987</strain>
    </source>
</reference>
<dbReference type="InterPro" id="IPR038727">
    <property type="entry name" value="NadR/Ttd14_AAA_dom"/>
</dbReference>
<dbReference type="Pfam" id="PF13521">
    <property type="entry name" value="AAA_28"/>
    <property type="match status" value="1"/>
</dbReference>
<evidence type="ECO:0000313" key="2">
    <source>
        <dbReference type="EMBL" id="MDC7788451.1"/>
    </source>
</evidence>
<reference evidence="2" key="2">
    <citation type="submission" date="2023-02" db="EMBL/GenBank/DDBJ databases">
        <authorList>
            <person name="Rayyan A."/>
            <person name="Meyer T."/>
            <person name="Kyndt J.A."/>
        </authorList>
    </citation>
    <scope>NUCLEOTIDE SEQUENCE</scope>
    <source>
        <strain evidence="2">DSM 9987</strain>
    </source>
</reference>
<comment type="caution">
    <text evidence="2">The sequence shown here is derived from an EMBL/GenBank/DDBJ whole genome shotgun (WGS) entry which is preliminary data.</text>
</comment>
<dbReference type="Proteomes" id="UP001165652">
    <property type="component" value="Unassembled WGS sequence"/>
</dbReference>
<dbReference type="InterPro" id="IPR027417">
    <property type="entry name" value="P-loop_NTPase"/>
</dbReference>
<keyword evidence="3" id="KW-1185">Reference proteome</keyword>
<accession>A0ABT5JGI3</accession>
<feature type="domain" description="NadR/Ttd14 AAA" evidence="1">
    <location>
        <begin position="8"/>
        <end position="171"/>
    </location>
</feature>
<proteinExistence type="predicted"/>
<evidence type="ECO:0000259" key="1">
    <source>
        <dbReference type="Pfam" id="PF13521"/>
    </source>
</evidence>
<dbReference type="RefSeq" id="WP_272779284.1">
    <property type="nucleotide sequence ID" value="NZ_JAQQLI010000044.1"/>
</dbReference>
<protein>
    <submittedName>
        <fullName evidence="2">AAA family ATPase</fullName>
    </submittedName>
</protein>
<dbReference type="SUPFAM" id="SSF52540">
    <property type="entry name" value="P-loop containing nucleoside triphosphate hydrolases"/>
    <property type="match status" value="1"/>
</dbReference>
<gene>
    <name evidence="2" type="ORF">PQJ73_22400</name>
</gene>
<dbReference type="CDD" id="cd00267">
    <property type="entry name" value="ABC_ATPase"/>
    <property type="match status" value="1"/>
</dbReference>
<evidence type="ECO:0000313" key="3">
    <source>
        <dbReference type="Proteomes" id="UP001165652"/>
    </source>
</evidence>
<dbReference type="EMBL" id="JAQQLI010000044">
    <property type="protein sequence ID" value="MDC7788451.1"/>
    <property type="molecule type" value="Genomic_DNA"/>
</dbReference>